<feature type="compositionally biased region" description="Polar residues" evidence="1">
    <location>
        <begin position="21"/>
        <end position="33"/>
    </location>
</feature>
<evidence type="ECO:0000313" key="2">
    <source>
        <dbReference type="EMBL" id="KAK7102811.1"/>
    </source>
</evidence>
<accession>A0AAN9GC29</accession>
<dbReference type="EMBL" id="JBAMIC010000010">
    <property type="protein sequence ID" value="KAK7102811.1"/>
    <property type="molecule type" value="Genomic_DNA"/>
</dbReference>
<feature type="compositionally biased region" description="Polar residues" evidence="1">
    <location>
        <begin position="1"/>
        <end position="10"/>
    </location>
</feature>
<sequence length="165" mass="18463">MSKAKGSSTGDDTETLESRKNTTLSAIFGQNTPLAEEENKKPVKVPPPPMYVNVHTLTKGMVFGLSDLFFDNQPSMALVSNGAECVSISKKLFMEHASHAFVTRIREDIYPYPSEEELQQSMENQMVWDFHRRQVVTHVVQDIKCDPPPRNESHVTSRGSALGLI</sequence>
<feature type="region of interest" description="Disordered" evidence="1">
    <location>
        <begin position="1"/>
        <end position="46"/>
    </location>
</feature>
<proteinExistence type="predicted"/>
<dbReference type="AlphaFoldDB" id="A0AAN9GC29"/>
<keyword evidence="3" id="KW-1185">Reference proteome</keyword>
<comment type="caution">
    <text evidence="2">The sequence shown here is derived from an EMBL/GenBank/DDBJ whole genome shotgun (WGS) entry which is preliminary data.</text>
</comment>
<gene>
    <name evidence="2" type="ORF">V1264_020983</name>
</gene>
<evidence type="ECO:0000256" key="1">
    <source>
        <dbReference type="SAM" id="MobiDB-lite"/>
    </source>
</evidence>
<organism evidence="2 3">
    <name type="scientific">Littorina saxatilis</name>
    <dbReference type="NCBI Taxonomy" id="31220"/>
    <lineage>
        <taxon>Eukaryota</taxon>
        <taxon>Metazoa</taxon>
        <taxon>Spiralia</taxon>
        <taxon>Lophotrochozoa</taxon>
        <taxon>Mollusca</taxon>
        <taxon>Gastropoda</taxon>
        <taxon>Caenogastropoda</taxon>
        <taxon>Littorinimorpha</taxon>
        <taxon>Littorinoidea</taxon>
        <taxon>Littorinidae</taxon>
        <taxon>Littorina</taxon>
    </lineage>
</organism>
<evidence type="ECO:0000313" key="3">
    <source>
        <dbReference type="Proteomes" id="UP001374579"/>
    </source>
</evidence>
<evidence type="ECO:0008006" key="4">
    <source>
        <dbReference type="Google" id="ProtNLM"/>
    </source>
</evidence>
<reference evidence="2 3" key="1">
    <citation type="submission" date="2024-02" db="EMBL/GenBank/DDBJ databases">
        <title>Chromosome-scale genome assembly of the rough periwinkle Littorina saxatilis.</title>
        <authorList>
            <person name="De Jode A."/>
            <person name="Faria R."/>
            <person name="Formenti G."/>
            <person name="Sims Y."/>
            <person name="Smith T.P."/>
            <person name="Tracey A."/>
            <person name="Wood J.M.D."/>
            <person name="Zagrodzka Z.B."/>
            <person name="Johannesson K."/>
            <person name="Butlin R.K."/>
            <person name="Leder E.H."/>
        </authorList>
    </citation>
    <scope>NUCLEOTIDE SEQUENCE [LARGE SCALE GENOMIC DNA]</scope>
    <source>
        <strain evidence="2">Snail1</strain>
        <tissue evidence="2">Muscle</tissue>
    </source>
</reference>
<name>A0AAN9GC29_9CAEN</name>
<dbReference type="Proteomes" id="UP001374579">
    <property type="component" value="Unassembled WGS sequence"/>
</dbReference>
<protein>
    <recommendedName>
        <fullName evidence="4">Cyclic nucleotide-binding domain-containing protein</fullName>
    </recommendedName>
</protein>